<keyword evidence="5 6" id="KW-0411">Iron-sulfur</keyword>
<keyword evidence="6" id="KW-0378">Hydrolase</keyword>
<proteinExistence type="inferred from homology"/>
<dbReference type="AlphaFoldDB" id="A0AA97I7M9"/>
<dbReference type="GO" id="GO:0016887">
    <property type="term" value="F:ATP hydrolysis activity"/>
    <property type="evidence" value="ECO:0007669"/>
    <property type="project" value="UniProtKB-UniRule"/>
</dbReference>
<keyword evidence="3 6" id="KW-0067">ATP-binding</keyword>
<evidence type="ECO:0000256" key="5">
    <source>
        <dbReference type="ARBA" id="ARBA00023014"/>
    </source>
</evidence>
<name>A0AA97I7M9_9MICO</name>
<dbReference type="InterPro" id="IPR034904">
    <property type="entry name" value="FSCA_dom_sf"/>
</dbReference>
<evidence type="ECO:0000313" key="8">
    <source>
        <dbReference type="EMBL" id="WOF24447.1"/>
    </source>
</evidence>
<dbReference type="GO" id="GO:0140663">
    <property type="term" value="F:ATP-dependent FeS chaperone activity"/>
    <property type="evidence" value="ECO:0007669"/>
    <property type="project" value="InterPro"/>
</dbReference>
<sequence>MSDASGTLLDRIRDAVGRVTDPELRRPLSELDMVRGVRGGGDGVEVEIALTIVGCPAADRIERDVRRAAEQAADGTPVSVAVGVMTPAQRKALTERLRGAQRVMPFGEDSLTRVIAVTSGKGGVGKSTVTANLAVALAGRGLKVGLVDADVHGFSIPALLGLTVDGVAPSPTQVGDLILPPVAYGVKAISIGMFLQNGNEVVAWRGPMLHRTVQQFLTDVYFGDLDLLLIDMPPGTGDIAISVGQLLPHADVLVVTTPQTAASDVAVRSGLVARQTGQRVVGVVENMSAFTLPDGSTLDLFGSGGGDAVASALSTAEVTVPLLASVPLSPALRAGGDSGEPVVLAHPEDAAAQAIAAVAAALAAEPRRLLGRKLPLSPS</sequence>
<dbReference type="GO" id="GO:0046872">
    <property type="term" value="F:metal ion binding"/>
    <property type="evidence" value="ECO:0007669"/>
    <property type="project" value="UniProtKB-KW"/>
</dbReference>
<evidence type="ECO:0000256" key="1">
    <source>
        <dbReference type="ARBA" id="ARBA00022723"/>
    </source>
</evidence>
<dbReference type="Gene3D" id="3.40.50.300">
    <property type="entry name" value="P-loop containing nucleotide triphosphate hydrolases"/>
    <property type="match status" value="1"/>
</dbReference>
<accession>A0AA97I7M9</accession>
<comment type="similarity">
    <text evidence="6">Belongs to the Mrp/NBP35 ATP-binding proteins family.</text>
</comment>
<dbReference type="SUPFAM" id="SSF52540">
    <property type="entry name" value="P-loop containing nucleoside triphosphate hydrolases"/>
    <property type="match status" value="1"/>
</dbReference>
<dbReference type="CDD" id="cd02037">
    <property type="entry name" value="Mrp_NBP35"/>
    <property type="match status" value="1"/>
</dbReference>
<protein>
    <recommendedName>
        <fullName evidence="6">Iron-sulfur cluster carrier protein</fullName>
    </recommendedName>
</protein>
<dbReference type="InterPro" id="IPR044304">
    <property type="entry name" value="NUBPL-like"/>
</dbReference>
<dbReference type="RefSeq" id="WP_317140920.1">
    <property type="nucleotide sequence ID" value="NZ_CP118157.1"/>
</dbReference>
<dbReference type="Pfam" id="PF10609">
    <property type="entry name" value="ParA"/>
    <property type="match status" value="1"/>
</dbReference>
<reference evidence="8 9" key="1">
    <citation type="submission" date="2023-02" db="EMBL/GenBank/DDBJ databases">
        <title>Microbacterium betulae sp. nov., isolated from birch wood.</title>
        <authorList>
            <person name="Pasciak M."/>
            <person name="Pawlik K.J."/>
            <person name="Martynowski D."/>
            <person name="Laczmanski L."/>
            <person name="Ciekot J."/>
            <person name="Szponar B."/>
            <person name="Wojcik-Fatla A."/>
            <person name="Mackiewicz B."/>
            <person name="Farian E."/>
            <person name="Cholewa G."/>
            <person name="Cholewa A."/>
            <person name="Dutkiewicz J."/>
        </authorList>
    </citation>
    <scope>NUCLEOTIDE SEQUENCE [LARGE SCALE GENOMIC DNA]</scope>
    <source>
        <strain evidence="8 9">AB</strain>
    </source>
</reference>
<dbReference type="Proteomes" id="UP001305498">
    <property type="component" value="Chromosome"/>
</dbReference>
<comment type="function">
    <text evidence="6">Binds and transfers iron-sulfur (Fe-S) clusters to target apoproteins. Can hydrolyze ATP.</text>
</comment>
<keyword evidence="4 6" id="KW-0408">Iron</keyword>
<feature type="domain" description="MIP18 family-like" evidence="7">
    <location>
        <begin position="10"/>
        <end position="80"/>
    </location>
</feature>
<evidence type="ECO:0000313" key="9">
    <source>
        <dbReference type="Proteomes" id="UP001305498"/>
    </source>
</evidence>
<dbReference type="InterPro" id="IPR027417">
    <property type="entry name" value="P-loop_NTPase"/>
</dbReference>
<evidence type="ECO:0000256" key="4">
    <source>
        <dbReference type="ARBA" id="ARBA00023004"/>
    </source>
</evidence>
<evidence type="ECO:0000259" key="7">
    <source>
        <dbReference type="Pfam" id="PF01883"/>
    </source>
</evidence>
<dbReference type="InterPro" id="IPR019591">
    <property type="entry name" value="Mrp/NBP35_ATP-bd"/>
</dbReference>
<dbReference type="GO" id="GO:0051539">
    <property type="term" value="F:4 iron, 4 sulfur cluster binding"/>
    <property type="evidence" value="ECO:0007669"/>
    <property type="project" value="TreeGrafter"/>
</dbReference>
<comment type="subunit">
    <text evidence="6">Homodimer.</text>
</comment>
<dbReference type="GO" id="GO:0016226">
    <property type="term" value="P:iron-sulfur cluster assembly"/>
    <property type="evidence" value="ECO:0007669"/>
    <property type="project" value="InterPro"/>
</dbReference>
<dbReference type="Gene3D" id="3.30.300.130">
    <property type="entry name" value="Fe-S cluster assembly (FSCA)"/>
    <property type="match status" value="1"/>
</dbReference>
<gene>
    <name evidence="8" type="ORF">N8K70_07210</name>
</gene>
<dbReference type="InterPro" id="IPR002744">
    <property type="entry name" value="MIP18-like"/>
</dbReference>
<dbReference type="PANTHER" id="PTHR42961:SF2">
    <property type="entry name" value="IRON-SULFUR PROTEIN NUBPL"/>
    <property type="match status" value="1"/>
</dbReference>
<dbReference type="SUPFAM" id="SSF117916">
    <property type="entry name" value="Fe-S cluster assembly (FSCA) domain-like"/>
    <property type="match status" value="1"/>
</dbReference>
<keyword evidence="1 6" id="KW-0479">Metal-binding</keyword>
<dbReference type="HAMAP" id="MF_02040">
    <property type="entry name" value="Mrp_NBP35"/>
    <property type="match status" value="1"/>
</dbReference>
<dbReference type="KEGG" id="mbet:N8K70_07210"/>
<dbReference type="GO" id="GO:0005524">
    <property type="term" value="F:ATP binding"/>
    <property type="evidence" value="ECO:0007669"/>
    <property type="project" value="UniProtKB-UniRule"/>
</dbReference>
<dbReference type="PANTHER" id="PTHR42961">
    <property type="entry name" value="IRON-SULFUR PROTEIN NUBPL"/>
    <property type="match status" value="1"/>
</dbReference>
<evidence type="ECO:0000256" key="2">
    <source>
        <dbReference type="ARBA" id="ARBA00022741"/>
    </source>
</evidence>
<dbReference type="Pfam" id="PF01883">
    <property type="entry name" value="FeS_assembly_P"/>
    <property type="match status" value="1"/>
</dbReference>
<organism evidence="8 9">
    <name type="scientific">Microbacterium betulae</name>
    <dbReference type="NCBI Taxonomy" id="2981139"/>
    <lineage>
        <taxon>Bacteria</taxon>
        <taxon>Bacillati</taxon>
        <taxon>Actinomycetota</taxon>
        <taxon>Actinomycetes</taxon>
        <taxon>Micrococcales</taxon>
        <taxon>Microbacteriaceae</taxon>
        <taxon>Microbacterium</taxon>
    </lineage>
</organism>
<dbReference type="EMBL" id="CP118157">
    <property type="protein sequence ID" value="WOF24447.1"/>
    <property type="molecule type" value="Genomic_DNA"/>
</dbReference>
<feature type="binding site" evidence="6">
    <location>
        <begin position="120"/>
        <end position="127"/>
    </location>
    <ligand>
        <name>ATP</name>
        <dbReference type="ChEBI" id="CHEBI:30616"/>
    </ligand>
</feature>
<evidence type="ECO:0000256" key="3">
    <source>
        <dbReference type="ARBA" id="ARBA00022840"/>
    </source>
</evidence>
<dbReference type="InterPro" id="IPR033756">
    <property type="entry name" value="YlxH/NBP35"/>
</dbReference>
<evidence type="ECO:0000256" key="6">
    <source>
        <dbReference type="HAMAP-Rule" id="MF_02040"/>
    </source>
</evidence>
<keyword evidence="2 6" id="KW-0547">Nucleotide-binding</keyword>
<keyword evidence="9" id="KW-1185">Reference proteome</keyword>